<dbReference type="RefSeq" id="WP_268917350.1">
    <property type="nucleotide sequence ID" value="NZ_CP124548.1"/>
</dbReference>
<evidence type="ECO:0000256" key="2">
    <source>
        <dbReference type="SAM" id="Phobius"/>
    </source>
</evidence>
<reference evidence="3" key="1">
    <citation type="submission" date="2022-10" db="EMBL/GenBank/DDBJ databases">
        <title>Genome sequence of Actinomyces israelii ATCC 10048.</title>
        <authorList>
            <person name="Watt R.M."/>
            <person name="Tong W.M."/>
        </authorList>
    </citation>
    <scope>NUCLEOTIDE SEQUENCE</scope>
    <source>
        <strain evidence="3">ATCC 10048</strain>
    </source>
</reference>
<protein>
    <submittedName>
        <fullName evidence="3">Uncharacterized protein</fullName>
    </submittedName>
</protein>
<keyword evidence="2" id="KW-0812">Transmembrane</keyword>
<gene>
    <name evidence="3" type="ORF">OHJ16_07225</name>
</gene>
<sequence length="95" mass="10207">MHILDLTDAEHVLVASAFFAQQRLDLVPRLLVDVAGAVFLAVVLLFIGLNVYGAAHSARSAGGAYRPRHARPRSYRGAGSSSRRPRTGLHDLTTG</sequence>
<proteinExistence type="predicted"/>
<organism evidence="3 4">
    <name type="scientific">Actinomyces israelii</name>
    <dbReference type="NCBI Taxonomy" id="1659"/>
    <lineage>
        <taxon>Bacteria</taxon>
        <taxon>Bacillati</taxon>
        <taxon>Actinomycetota</taxon>
        <taxon>Actinomycetes</taxon>
        <taxon>Actinomycetales</taxon>
        <taxon>Actinomycetaceae</taxon>
        <taxon>Actinomyces</taxon>
    </lineage>
</organism>
<name>A0ABT4I7W0_9ACTO</name>
<keyword evidence="2" id="KW-0472">Membrane</keyword>
<accession>A0ABT4I7W0</accession>
<evidence type="ECO:0000313" key="4">
    <source>
        <dbReference type="Proteomes" id="UP001072034"/>
    </source>
</evidence>
<keyword evidence="2" id="KW-1133">Transmembrane helix</keyword>
<keyword evidence="4" id="KW-1185">Reference proteome</keyword>
<feature type="region of interest" description="Disordered" evidence="1">
    <location>
        <begin position="58"/>
        <end position="95"/>
    </location>
</feature>
<evidence type="ECO:0000256" key="1">
    <source>
        <dbReference type="SAM" id="MobiDB-lite"/>
    </source>
</evidence>
<comment type="caution">
    <text evidence="3">The sequence shown here is derived from an EMBL/GenBank/DDBJ whole genome shotgun (WGS) entry which is preliminary data.</text>
</comment>
<evidence type="ECO:0000313" key="3">
    <source>
        <dbReference type="EMBL" id="MCZ0857834.1"/>
    </source>
</evidence>
<feature type="transmembrane region" description="Helical" evidence="2">
    <location>
        <begin position="30"/>
        <end position="52"/>
    </location>
</feature>
<dbReference type="Proteomes" id="UP001072034">
    <property type="component" value="Unassembled WGS sequence"/>
</dbReference>
<dbReference type="EMBL" id="JAPTMY010000013">
    <property type="protein sequence ID" value="MCZ0857834.1"/>
    <property type="molecule type" value="Genomic_DNA"/>
</dbReference>